<gene>
    <name evidence="2" type="ORF">EJ05DRAFT_495545</name>
</gene>
<reference evidence="2" key="1">
    <citation type="journal article" date="2020" name="Stud. Mycol.">
        <title>101 Dothideomycetes genomes: a test case for predicting lifestyles and emergence of pathogens.</title>
        <authorList>
            <person name="Haridas S."/>
            <person name="Albert R."/>
            <person name="Binder M."/>
            <person name="Bloem J."/>
            <person name="Labutti K."/>
            <person name="Salamov A."/>
            <person name="Andreopoulos B."/>
            <person name="Baker S."/>
            <person name="Barry K."/>
            <person name="Bills G."/>
            <person name="Bluhm B."/>
            <person name="Cannon C."/>
            <person name="Castanera R."/>
            <person name="Culley D."/>
            <person name="Daum C."/>
            <person name="Ezra D."/>
            <person name="Gonzalez J."/>
            <person name="Henrissat B."/>
            <person name="Kuo A."/>
            <person name="Liang C."/>
            <person name="Lipzen A."/>
            <person name="Lutzoni F."/>
            <person name="Magnuson J."/>
            <person name="Mondo S."/>
            <person name="Nolan M."/>
            <person name="Ohm R."/>
            <person name="Pangilinan J."/>
            <person name="Park H.-J."/>
            <person name="Ramirez L."/>
            <person name="Alfaro M."/>
            <person name="Sun H."/>
            <person name="Tritt A."/>
            <person name="Yoshinaga Y."/>
            <person name="Zwiers L.-H."/>
            <person name="Turgeon B."/>
            <person name="Goodwin S."/>
            <person name="Spatafora J."/>
            <person name="Crous P."/>
            <person name="Grigoriev I."/>
        </authorList>
    </citation>
    <scope>NUCLEOTIDE SEQUENCE</scope>
    <source>
        <strain evidence="2">CBS 121739</strain>
    </source>
</reference>
<feature type="compositionally biased region" description="Low complexity" evidence="1">
    <location>
        <begin position="169"/>
        <end position="188"/>
    </location>
</feature>
<dbReference type="Proteomes" id="UP000799437">
    <property type="component" value="Unassembled WGS sequence"/>
</dbReference>
<keyword evidence="3" id="KW-1185">Reference proteome</keyword>
<dbReference type="EMBL" id="ML996565">
    <property type="protein sequence ID" value="KAF2762676.1"/>
    <property type="molecule type" value="Genomic_DNA"/>
</dbReference>
<feature type="region of interest" description="Disordered" evidence="1">
    <location>
        <begin position="276"/>
        <end position="429"/>
    </location>
</feature>
<feature type="compositionally biased region" description="Polar residues" evidence="1">
    <location>
        <begin position="156"/>
        <end position="168"/>
    </location>
</feature>
<evidence type="ECO:0000313" key="3">
    <source>
        <dbReference type="Proteomes" id="UP000799437"/>
    </source>
</evidence>
<feature type="compositionally biased region" description="Low complexity" evidence="1">
    <location>
        <begin position="354"/>
        <end position="367"/>
    </location>
</feature>
<dbReference type="AlphaFoldDB" id="A0A6A6WKI7"/>
<feature type="compositionally biased region" description="Polar residues" evidence="1">
    <location>
        <begin position="294"/>
        <end position="313"/>
    </location>
</feature>
<feature type="region of interest" description="Disordered" evidence="1">
    <location>
        <begin position="235"/>
        <end position="258"/>
    </location>
</feature>
<sequence length="442" mass="47131">MATLCVSPKMDPAQGAPWADQGSEIPIMTSSGNAPYGNTANHQAPNAYYMVPASDVTFDNQVVVEGSTIDYGVGERVGGYASNPGNPGGTWGKSQKGIGHPIYAMSMVTTLAVPDLHPVVKKRGGKKHAQRNVRGGFYDNSYTNGNNSVRGSSSNKQSASRSGYATHTPTTYPGYHNNNNNNHHTSPYNAFPGYAQGPYGNTFHHHHHHPANPPLAFEHPDNFAFLRASYREHTRSTTPIPNTHTTTFHTGLASTPPYAPTTGGPYATIGNPYAPFDREYHHRTPLNPKATEFHPSTSITTTHSDADNTSQMNPRIPPQTTPHDLARLAAPETGDSDVPGRERSVSVPLAGLGSRTASSPPSSSSSSPDDDSATDSADSAGSAVAAARTTTTTITPQHRHSLSASLLPTLPQPQGRRRQGPRSHLAMSSWAGILTDNHVREA</sequence>
<accession>A0A6A6WKI7</accession>
<name>A0A6A6WKI7_9PEZI</name>
<feature type="compositionally biased region" description="Low complexity" evidence="1">
    <location>
        <begin position="236"/>
        <end position="258"/>
    </location>
</feature>
<feature type="compositionally biased region" description="Low complexity" evidence="1">
    <location>
        <begin position="374"/>
        <end position="396"/>
    </location>
</feature>
<feature type="region of interest" description="Disordered" evidence="1">
    <location>
        <begin position="121"/>
        <end position="188"/>
    </location>
</feature>
<proteinExistence type="predicted"/>
<organism evidence="2 3">
    <name type="scientific">Pseudovirgaria hyperparasitica</name>
    <dbReference type="NCBI Taxonomy" id="470096"/>
    <lineage>
        <taxon>Eukaryota</taxon>
        <taxon>Fungi</taxon>
        <taxon>Dikarya</taxon>
        <taxon>Ascomycota</taxon>
        <taxon>Pezizomycotina</taxon>
        <taxon>Dothideomycetes</taxon>
        <taxon>Dothideomycetes incertae sedis</taxon>
        <taxon>Acrospermales</taxon>
        <taxon>Acrospermaceae</taxon>
        <taxon>Pseudovirgaria</taxon>
    </lineage>
</organism>
<feature type="compositionally biased region" description="Basic residues" evidence="1">
    <location>
        <begin position="121"/>
        <end position="131"/>
    </location>
</feature>
<evidence type="ECO:0000256" key="1">
    <source>
        <dbReference type="SAM" id="MobiDB-lite"/>
    </source>
</evidence>
<dbReference type="GeneID" id="54487319"/>
<evidence type="ECO:0000313" key="2">
    <source>
        <dbReference type="EMBL" id="KAF2762676.1"/>
    </source>
</evidence>
<protein>
    <submittedName>
        <fullName evidence="2">Uncharacterized protein</fullName>
    </submittedName>
</protein>
<dbReference type="RefSeq" id="XP_033605127.1">
    <property type="nucleotide sequence ID" value="XM_033746265.1"/>
</dbReference>
<feature type="compositionally biased region" description="Low complexity" evidence="1">
    <location>
        <begin position="144"/>
        <end position="155"/>
    </location>
</feature>